<accession>A0A238X179</accession>
<dbReference type="AlphaFoldDB" id="A0A238X179"/>
<reference evidence="1 2" key="1">
    <citation type="submission" date="2017-06" db="EMBL/GenBank/DDBJ databases">
        <authorList>
            <person name="Kim H.J."/>
            <person name="Triplett B.A."/>
        </authorList>
    </citation>
    <scope>NUCLEOTIDE SEQUENCE [LARGE SCALE GENOMIC DNA]</scope>
    <source>
        <strain evidence="1 2">DSM 45207</strain>
    </source>
</reference>
<evidence type="ECO:0000313" key="1">
    <source>
        <dbReference type="EMBL" id="SNR52358.1"/>
    </source>
</evidence>
<dbReference type="EMBL" id="FZNW01000008">
    <property type="protein sequence ID" value="SNR52358.1"/>
    <property type="molecule type" value="Genomic_DNA"/>
</dbReference>
<sequence>MKDLYIDGIWSGPSAEQPDSTRTVLNPYDAGELTTVAEAGEKWVEENQDVVRTWLGQE</sequence>
<name>A0A238X179_9PSEU</name>
<evidence type="ECO:0008006" key="3">
    <source>
        <dbReference type="Google" id="ProtNLM"/>
    </source>
</evidence>
<organism evidence="1 2">
    <name type="scientific">Haloechinothrix alba</name>
    <dbReference type="NCBI Taxonomy" id="664784"/>
    <lineage>
        <taxon>Bacteria</taxon>
        <taxon>Bacillati</taxon>
        <taxon>Actinomycetota</taxon>
        <taxon>Actinomycetes</taxon>
        <taxon>Pseudonocardiales</taxon>
        <taxon>Pseudonocardiaceae</taxon>
        <taxon>Haloechinothrix</taxon>
    </lineage>
</organism>
<keyword evidence="2" id="KW-1185">Reference proteome</keyword>
<gene>
    <name evidence="1" type="ORF">SAMN06265360_108156</name>
</gene>
<dbReference type="Proteomes" id="UP000198348">
    <property type="component" value="Unassembled WGS sequence"/>
</dbReference>
<evidence type="ECO:0000313" key="2">
    <source>
        <dbReference type="Proteomes" id="UP000198348"/>
    </source>
</evidence>
<dbReference type="RefSeq" id="WP_176439886.1">
    <property type="nucleotide sequence ID" value="NZ_FZNW01000008.1"/>
</dbReference>
<proteinExistence type="predicted"/>
<protein>
    <recommendedName>
        <fullName evidence="3">Aldehyde dehydrogenase family protein</fullName>
    </recommendedName>
</protein>